<dbReference type="GO" id="GO:0022857">
    <property type="term" value="F:transmembrane transporter activity"/>
    <property type="evidence" value="ECO:0007669"/>
    <property type="project" value="InterPro"/>
</dbReference>
<proteinExistence type="predicted"/>
<feature type="transmembrane region" description="Helical" evidence="7">
    <location>
        <begin position="281"/>
        <end position="305"/>
    </location>
</feature>
<comment type="caution">
    <text evidence="9">The sequence shown here is derived from an EMBL/GenBank/DDBJ whole genome shotgun (WGS) entry which is preliminary data.</text>
</comment>
<feature type="transmembrane region" description="Helical" evidence="7">
    <location>
        <begin position="239"/>
        <end position="261"/>
    </location>
</feature>
<evidence type="ECO:0000256" key="1">
    <source>
        <dbReference type="ARBA" id="ARBA00004141"/>
    </source>
</evidence>
<dbReference type="Gene3D" id="1.20.1250.20">
    <property type="entry name" value="MFS general substrate transporter like domains"/>
    <property type="match status" value="1"/>
</dbReference>
<feature type="transmembrane region" description="Helical" evidence="7">
    <location>
        <begin position="513"/>
        <end position="532"/>
    </location>
</feature>
<dbReference type="CDD" id="cd17330">
    <property type="entry name" value="MFS_SLC46_TetA_like"/>
    <property type="match status" value="1"/>
</dbReference>
<keyword evidence="2" id="KW-0813">Transport</keyword>
<organism evidence="9 10">
    <name type="scientific">Truncatella angustata</name>
    <dbReference type="NCBI Taxonomy" id="152316"/>
    <lineage>
        <taxon>Eukaryota</taxon>
        <taxon>Fungi</taxon>
        <taxon>Dikarya</taxon>
        <taxon>Ascomycota</taxon>
        <taxon>Pezizomycotina</taxon>
        <taxon>Sordariomycetes</taxon>
        <taxon>Xylariomycetidae</taxon>
        <taxon>Amphisphaeriales</taxon>
        <taxon>Sporocadaceae</taxon>
        <taxon>Truncatella</taxon>
    </lineage>
</organism>
<feature type="compositionally biased region" description="Basic and acidic residues" evidence="6">
    <location>
        <begin position="540"/>
        <end position="550"/>
    </location>
</feature>
<dbReference type="RefSeq" id="XP_045962528.1">
    <property type="nucleotide sequence ID" value="XM_046102275.1"/>
</dbReference>
<dbReference type="AlphaFoldDB" id="A0A9P9A1N9"/>
<keyword evidence="5 7" id="KW-0472">Membrane</keyword>
<dbReference type="InterPro" id="IPR020846">
    <property type="entry name" value="MFS_dom"/>
</dbReference>
<name>A0A9P9A1N9_9PEZI</name>
<feature type="transmembrane region" description="Helical" evidence="7">
    <location>
        <begin position="443"/>
        <end position="464"/>
    </location>
</feature>
<gene>
    <name evidence="9" type="ORF">BKA67DRAFT_557627</name>
</gene>
<feature type="transmembrane region" description="Helical" evidence="7">
    <location>
        <begin position="206"/>
        <end position="227"/>
    </location>
</feature>
<dbReference type="SUPFAM" id="SSF103473">
    <property type="entry name" value="MFS general substrate transporter"/>
    <property type="match status" value="1"/>
</dbReference>
<evidence type="ECO:0000256" key="5">
    <source>
        <dbReference type="ARBA" id="ARBA00023136"/>
    </source>
</evidence>
<dbReference type="PANTHER" id="PTHR23504:SF3">
    <property type="entry name" value="MAJOR FACILITATOR SUPERFAMILY (MFS) PROFILE DOMAIN-CONTAINING PROTEIN"/>
    <property type="match status" value="1"/>
</dbReference>
<dbReference type="Proteomes" id="UP000758603">
    <property type="component" value="Unassembled WGS sequence"/>
</dbReference>
<feature type="transmembrane region" description="Helical" evidence="7">
    <location>
        <begin position="380"/>
        <end position="401"/>
    </location>
</feature>
<evidence type="ECO:0000256" key="4">
    <source>
        <dbReference type="ARBA" id="ARBA00022989"/>
    </source>
</evidence>
<evidence type="ECO:0000256" key="3">
    <source>
        <dbReference type="ARBA" id="ARBA00022692"/>
    </source>
</evidence>
<feature type="region of interest" description="Disordered" evidence="6">
    <location>
        <begin position="312"/>
        <end position="331"/>
    </location>
</feature>
<dbReference type="Pfam" id="PF07690">
    <property type="entry name" value="MFS_1"/>
    <property type="match status" value="1"/>
</dbReference>
<dbReference type="InterPro" id="IPR036259">
    <property type="entry name" value="MFS_trans_sf"/>
</dbReference>
<keyword evidence="3 7" id="KW-0812">Transmembrane</keyword>
<accession>A0A9P9A1N9</accession>
<evidence type="ECO:0000256" key="6">
    <source>
        <dbReference type="SAM" id="MobiDB-lite"/>
    </source>
</evidence>
<feature type="transmembrane region" description="Helical" evidence="7">
    <location>
        <begin position="112"/>
        <end position="133"/>
    </location>
</feature>
<keyword evidence="10" id="KW-1185">Reference proteome</keyword>
<evidence type="ECO:0000313" key="9">
    <source>
        <dbReference type="EMBL" id="KAH6658294.1"/>
    </source>
</evidence>
<reference evidence="9" key="1">
    <citation type="journal article" date="2021" name="Nat. Commun.">
        <title>Genetic determinants of endophytism in the Arabidopsis root mycobiome.</title>
        <authorList>
            <person name="Mesny F."/>
            <person name="Miyauchi S."/>
            <person name="Thiergart T."/>
            <person name="Pickel B."/>
            <person name="Atanasova L."/>
            <person name="Karlsson M."/>
            <person name="Huettel B."/>
            <person name="Barry K.W."/>
            <person name="Haridas S."/>
            <person name="Chen C."/>
            <person name="Bauer D."/>
            <person name="Andreopoulos W."/>
            <person name="Pangilinan J."/>
            <person name="LaButti K."/>
            <person name="Riley R."/>
            <person name="Lipzen A."/>
            <person name="Clum A."/>
            <person name="Drula E."/>
            <person name="Henrissat B."/>
            <person name="Kohler A."/>
            <person name="Grigoriev I.V."/>
            <person name="Martin F.M."/>
            <person name="Hacquard S."/>
        </authorList>
    </citation>
    <scope>NUCLEOTIDE SEQUENCE</scope>
    <source>
        <strain evidence="9">MPI-SDFR-AT-0073</strain>
    </source>
</reference>
<dbReference type="PROSITE" id="PS50850">
    <property type="entry name" value="MFS"/>
    <property type="match status" value="1"/>
</dbReference>
<dbReference type="InterPro" id="IPR001958">
    <property type="entry name" value="Tet-R_TetA/multi-R_MdtG-like"/>
</dbReference>
<evidence type="ECO:0000256" key="2">
    <source>
        <dbReference type="ARBA" id="ARBA00022448"/>
    </source>
</evidence>
<dbReference type="InterPro" id="IPR011701">
    <property type="entry name" value="MFS"/>
</dbReference>
<evidence type="ECO:0000313" key="10">
    <source>
        <dbReference type="Proteomes" id="UP000758603"/>
    </source>
</evidence>
<dbReference type="PANTHER" id="PTHR23504">
    <property type="entry name" value="MAJOR FACILITATOR SUPERFAMILY DOMAIN-CONTAINING PROTEIN 10"/>
    <property type="match status" value="1"/>
</dbReference>
<feature type="region of interest" description="Disordered" evidence="6">
    <location>
        <begin position="540"/>
        <end position="566"/>
    </location>
</feature>
<evidence type="ECO:0000256" key="7">
    <source>
        <dbReference type="SAM" id="Phobius"/>
    </source>
</evidence>
<feature type="transmembrane region" description="Helical" evidence="7">
    <location>
        <begin position="148"/>
        <end position="170"/>
    </location>
</feature>
<evidence type="ECO:0000259" key="8">
    <source>
        <dbReference type="PROSITE" id="PS50850"/>
    </source>
</evidence>
<feature type="transmembrane region" description="Helical" evidence="7">
    <location>
        <begin position="182"/>
        <end position="200"/>
    </location>
</feature>
<dbReference type="OrthoDB" id="419616at2759"/>
<dbReference type="PRINTS" id="PR01035">
    <property type="entry name" value="TCRTETA"/>
</dbReference>
<keyword evidence="4 7" id="KW-1133">Transmembrane helix</keyword>
<feature type="domain" description="Major facilitator superfamily (MFS) profile" evidence="8">
    <location>
        <begin position="111"/>
        <end position="535"/>
    </location>
</feature>
<dbReference type="EMBL" id="JAGPXC010000002">
    <property type="protein sequence ID" value="KAH6658294.1"/>
    <property type="molecule type" value="Genomic_DNA"/>
</dbReference>
<comment type="subcellular location">
    <subcellularLocation>
        <location evidence="1">Membrane</location>
        <topology evidence="1">Multi-pass membrane protein</topology>
    </subcellularLocation>
</comment>
<protein>
    <submittedName>
        <fullName evidence="9">Major facilitator superfamily domain-containing protein</fullName>
    </submittedName>
</protein>
<dbReference type="GO" id="GO:0016020">
    <property type="term" value="C:membrane"/>
    <property type="evidence" value="ECO:0007669"/>
    <property type="project" value="UniProtKB-SubCell"/>
</dbReference>
<feature type="transmembrane region" description="Helical" evidence="7">
    <location>
        <begin position="340"/>
        <end position="368"/>
    </location>
</feature>
<feature type="transmembrane region" description="Helical" evidence="7">
    <location>
        <begin position="6"/>
        <end position="27"/>
    </location>
</feature>
<feature type="compositionally biased region" description="Low complexity" evidence="6">
    <location>
        <begin position="556"/>
        <end position="566"/>
    </location>
</feature>
<sequence length="566" mass="60755">MIRDLPCSFFLGGLVSFGLCSVTIVVLHKFRVEFCLHLRLYSGGREYIMASNKETYSQGASETTRLLASSSLALYQDSDVAEALVASPTHGDATAPGSSSQGGEKPLAKTQIILLCYARLVEPIAFFSIFPYINQMLQQNVDLPATDVGFYSGLIESLFSLTQMSVMMLWGKASDRVGRKPVLVLSLVGVTISTGIFGMAKNLWQMILFRCLAGVFAGTIVTIRTMISEHSTAKTQARSFSWFAFAGNLGILFGPLIGGALADPANQYPNVFGNVAFFKEYPYALPSFAVGIVGLTAVLTSAFFVEETLKKKPGGSAESGHAEVSQPRKMSSRELLKSPGVAMVLYVYGHAMLLAIAYTAIIPVFWFTPIPLGGFGFTPIQISLFMGLTGFSQAVWLLVFFPPLQHRLGTNGVMRLCGIAYPIAMACNPILSAVLRSGAATSFWVVVPIFMLLAPGISMAFTGVQLMLNDVSPSPAVLGTLNALALTGTSALRSFSPALFTSIFAVGVRTQALWGYLVWVVIVLIAAGFTLATRHLPAASEKDYPNDGTREAITQAEAAAEEQVSR</sequence>
<dbReference type="GeneID" id="70131167"/>